<dbReference type="Proteomes" id="UP001209885">
    <property type="component" value="Unassembled WGS sequence"/>
</dbReference>
<feature type="transmembrane region" description="Helical" evidence="1">
    <location>
        <begin position="38"/>
        <end position="55"/>
    </location>
</feature>
<keyword evidence="1" id="KW-0812">Transmembrane</keyword>
<keyword evidence="1" id="KW-0472">Membrane</keyword>
<dbReference type="EMBL" id="JAPFQN010000002">
    <property type="protein sequence ID" value="MCX2742726.1"/>
    <property type="molecule type" value="Genomic_DNA"/>
</dbReference>
<accession>A0ABT3RMD0</accession>
<keyword evidence="1" id="KW-1133">Transmembrane helix</keyword>
<feature type="transmembrane region" description="Helical" evidence="1">
    <location>
        <begin position="67"/>
        <end position="90"/>
    </location>
</feature>
<proteinExistence type="predicted"/>
<evidence type="ECO:0000313" key="3">
    <source>
        <dbReference type="Proteomes" id="UP001209885"/>
    </source>
</evidence>
<feature type="transmembrane region" description="Helical" evidence="1">
    <location>
        <begin position="140"/>
        <end position="163"/>
    </location>
</feature>
<evidence type="ECO:0000313" key="2">
    <source>
        <dbReference type="EMBL" id="MCX2742726.1"/>
    </source>
</evidence>
<sequence length="180" mass="20851">MEDLKNLWENAGRSPYEKKTIKAMTTLRSHPQLNRLKIKFIIEIVAISLFVALYYDAFDGHQKPLILNILLIFFALAYIFSDLAGMYNLYNPVHKGSLVQSLLIFANKIKFYGILNTVSSFLFGLSVITFFVQGVELNTIKILFITGFLIFLIIMTFIAWKLWMKRIRSIERVITKLTTD</sequence>
<evidence type="ECO:0000256" key="1">
    <source>
        <dbReference type="SAM" id="Phobius"/>
    </source>
</evidence>
<name>A0ABT3RMD0_9BACT</name>
<protein>
    <submittedName>
        <fullName evidence="2">Uncharacterized protein</fullName>
    </submittedName>
</protein>
<feature type="transmembrane region" description="Helical" evidence="1">
    <location>
        <begin position="111"/>
        <end position="134"/>
    </location>
</feature>
<gene>
    <name evidence="2" type="ORF">OO013_02550</name>
</gene>
<keyword evidence="3" id="KW-1185">Reference proteome</keyword>
<organism evidence="2 3">
    <name type="scientific">Mangrovivirga halotolerans</name>
    <dbReference type="NCBI Taxonomy" id="2993936"/>
    <lineage>
        <taxon>Bacteria</taxon>
        <taxon>Pseudomonadati</taxon>
        <taxon>Bacteroidota</taxon>
        <taxon>Cytophagia</taxon>
        <taxon>Cytophagales</taxon>
        <taxon>Mangrovivirgaceae</taxon>
        <taxon>Mangrovivirga</taxon>
    </lineage>
</organism>
<dbReference type="RefSeq" id="WP_266055034.1">
    <property type="nucleotide sequence ID" value="NZ_JAPFQN010000002.1"/>
</dbReference>
<comment type="caution">
    <text evidence="2">The sequence shown here is derived from an EMBL/GenBank/DDBJ whole genome shotgun (WGS) entry which is preliminary data.</text>
</comment>
<reference evidence="2 3" key="1">
    <citation type="submission" date="2022-11" db="EMBL/GenBank/DDBJ databases">
        <title>The characterization of three novel Bacteroidetes species and genomic analysis of their roles in tidal elemental geochemical cycles.</title>
        <authorList>
            <person name="Ma K."/>
        </authorList>
    </citation>
    <scope>NUCLEOTIDE SEQUENCE [LARGE SCALE GENOMIC DNA]</scope>
    <source>
        <strain evidence="2 3">M17</strain>
    </source>
</reference>